<name>A0A6C7ED48_ILUCY</name>
<dbReference type="Pfam" id="PF20511">
    <property type="entry name" value="PMI_typeI_cat"/>
    <property type="match status" value="1"/>
</dbReference>
<gene>
    <name evidence="9" type="primary">manA</name>
    <name evidence="9" type="ORF">YM304_27410</name>
</gene>
<comment type="cofactor">
    <cofactor evidence="2">
        <name>Zn(2+)</name>
        <dbReference type="ChEBI" id="CHEBI:29105"/>
    </cofactor>
</comment>
<comment type="catalytic activity">
    <reaction evidence="1">
        <text>D-mannose 6-phosphate = D-fructose 6-phosphate</text>
        <dbReference type="Rhea" id="RHEA:12356"/>
        <dbReference type="ChEBI" id="CHEBI:58735"/>
        <dbReference type="ChEBI" id="CHEBI:61527"/>
        <dbReference type="EC" id="5.3.1.8"/>
    </reaction>
</comment>
<dbReference type="RefSeq" id="WP_015442302.1">
    <property type="nucleotide sequence ID" value="NC_020520.1"/>
</dbReference>
<dbReference type="GO" id="GO:0008270">
    <property type="term" value="F:zinc ion binding"/>
    <property type="evidence" value="ECO:0007669"/>
    <property type="project" value="InterPro"/>
</dbReference>
<dbReference type="Proteomes" id="UP000011863">
    <property type="component" value="Chromosome"/>
</dbReference>
<evidence type="ECO:0000256" key="4">
    <source>
        <dbReference type="ARBA" id="ARBA00011956"/>
    </source>
</evidence>
<comment type="similarity">
    <text evidence="3">Belongs to the mannose-6-phosphate isomerase type 1 family.</text>
</comment>
<evidence type="ECO:0000256" key="3">
    <source>
        <dbReference type="ARBA" id="ARBA00010772"/>
    </source>
</evidence>
<keyword evidence="7 9" id="KW-0413">Isomerase</keyword>
<evidence type="ECO:0000256" key="2">
    <source>
        <dbReference type="ARBA" id="ARBA00001947"/>
    </source>
</evidence>
<evidence type="ECO:0000256" key="6">
    <source>
        <dbReference type="ARBA" id="ARBA00022833"/>
    </source>
</evidence>
<dbReference type="InterPro" id="IPR016305">
    <property type="entry name" value="Mannose-6-P_Isomerase"/>
</dbReference>
<dbReference type="InterPro" id="IPR014710">
    <property type="entry name" value="RmlC-like_jellyroll"/>
</dbReference>
<dbReference type="EMBL" id="AP012057">
    <property type="protein sequence ID" value="BAN03055.1"/>
    <property type="molecule type" value="Genomic_DNA"/>
</dbReference>
<dbReference type="GO" id="GO:0005829">
    <property type="term" value="C:cytosol"/>
    <property type="evidence" value="ECO:0007669"/>
    <property type="project" value="TreeGrafter"/>
</dbReference>
<dbReference type="GO" id="GO:0009298">
    <property type="term" value="P:GDP-mannose biosynthetic process"/>
    <property type="evidence" value="ECO:0007669"/>
    <property type="project" value="InterPro"/>
</dbReference>
<dbReference type="KEGG" id="aym:YM304_27410"/>
<accession>A0A6C7ED48</accession>
<dbReference type="EC" id="5.3.1.8" evidence="4"/>
<proteinExistence type="inferred from homology"/>
<dbReference type="GO" id="GO:0005975">
    <property type="term" value="P:carbohydrate metabolic process"/>
    <property type="evidence" value="ECO:0007669"/>
    <property type="project" value="InterPro"/>
</dbReference>
<evidence type="ECO:0000313" key="10">
    <source>
        <dbReference type="Proteomes" id="UP000011863"/>
    </source>
</evidence>
<keyword evidence="5" id="KW-0479">Metal-binding</keyword>
<dbReference type="Gene3D" id="1.10.441.10">
    <property type="entry name" value="Phosphomannose Isomerase, domain 2"/>
    <property type="match status" value="1"/>
</dbReference>
<dbReference type="Gene3D" id="2.60.120.10">
    <property type="entry name" value="Jelly Rolls"/>
    <property type="match status" value="2"/>
</dbReference>
<dbReference type="CDD" id="cd07011">
    <property type="entry name" value="cupin_PMI_type_I_N"/>
    <property type="match status" value="1"/>
</dbReference>
<reference evidence="9 10" key="1">
    <citation type="journal article" date="2013" name="Int. J. Syst. Evol. Microbiol.">
        <title>Ilumatobacter nonamiense sp. nov. and Ilumatobacter coccineum sp. nov., isolated from seashore sand.</title>
        <authorList>
            <person name="Matsumoto A."/>
            <person name="Kasai H."/>
            <person name="Matsuo Y."/>
            <person name="Shizuri Y."/>
            <person name="Ichikawa N."/>
            <person name="Fujita N."/>
            <person name="Omura S."/>
            <person name="Takahashi Y."/>
        </authorList>
    </citation>
    <scope>NUCLEOTIDE SEQUENCE [LARGE SCALE GENOMIC DNA]</scope>
    <source>
        <strain evidence="10">NBRC 103263 / KCTC 29153 / YM16-304</strain>
    </source>
</reference>
<evidence type="ECO:0000256" key="5">
    <source>
        <dbReference type="ARBA" id="ARBA00022723"/>
    </source>
</evidence>
<protein>
    <recommendedName>
        <fullName evidence="4">mannose-6-phosphate isomerase</fullName>
        <ecNumber evidence="4">5.3.1.8</ecNumber>
    </recommendedName>
</protein>
<evidence type="ECO:0000256" key="7">
    <source>
        <dbReference type="ARBA" id="ARBA00023235"/>
    </source>
</evidence>
<dbReference type="PANTHER" id="PTHR10309:SF0">
    <property type="entry name" value="MANNOSE-6-PHOSPHATE ISOMERASE"/>
    <property type="match status" value="1"/>
</dbReference>
<keyword evidence="10" id="KW-1185">Reference proteome</keyword>
<dbReference type="InterPro" id="IPR011051">
    <property type="entry name" value="RmlC_Cupin_sf"/>
</dbReference>
<dbReference type="InterPro" id="IPR001250">
    <property type="entry name" value="Man6P_Isoase-1"/>
</dbReference>
<dbReference type="AlphaFoldDB" id="A0A6C7ED48"/>
<evidence type="ECO:0000256" key="1">
    <source>
        <dbReference type="ARBA" id="ARBA00000757"/>
    </source>
</evidence>
<dbReference type="NCBIfam" id="TIGR00218">
    <property type="entry name" value="manA"/>
    <property type="match status" value="1"/>
</dbReference>
<feature type="domain" description="Phosphomannose isomerase type I catalytic" evidence="8">
    <location>
        <begin position="8"/>
        <end position="119"/>
    </location>
</feature>
<organism evidence="9 10">
    <name type="scientific">Ilumatobacter coccineus (strain NBRC 103263 / KCTC 29153 / YM16-304)</name>
    <dbReference type="NCBI Taxonomy" id="1313172"/>
    <lineage>
        <taxon>Bacteria</taxon>
        <taxon>Bacillati</taxon>
        <taxon>Actinomycetota</taxon>
        <taxon>Acidimicrobiia</taxon>
        <taxon>Acidimicrobiales</taxon>
        <taxon>Ilumatobacteraceae</taxon>
        <taxon>Ilumatobacter</taxon>
    </lineage>
</organism>
<dbReference type="PANTHER" id="PTHR10309">
    <property type="entry name" value="MANNOSE-6-PHOSPHATE ISOMERASE"/>
    <property type="match status" value="1"/>
</dbReference>
<dbReference type="OrthoDB" id="9792649at2"/>
<dbReference type="SUPFAM" id="SSF51182">
    <property type="entry name" value="RmlC-like cupins"/>
    <property type="match status" value="1"/>
</dbReference>
<evidence type="ECO:0000313" key="9">
    <source>
        <dbReference type="EMBL" id="BAN03055.1"/>
    </source>
</evidence>
<keyword evidence="6" id="KW-0862">Zinc</keyword>
<evidence type="ECO:0000259" key="8">
    <source>
        <dbReference type="Pfam" id="PF20511"/>
    </source>
</evidence>
<dbReference type="GO" id="GO:0004476">
    <property type="term" value="F:mannose-6-phosphate isomerase activity"/>
    <property type="evidence" value="ECO:0007669"/>
    <property type="project" value="UniProtKB-EC"/>
</dbReference>
<sequence>MPVRVVEGVVQHYEWGDPTFIPNLLGVAGKGKPWAELWLGTHPNGPTLLDNGEPLSELTGELTYLLKVLSAAEPLSLQAHPTPEQAADGFEQGVFGDAYPKPELLVALTEFEALCGVRPDDATVDLLRRIGADRLADTVAADGAGAAMRALYLGEIDPTDTIAVCADADGPEAAWVRTLAERYPGDPSVVVTLLLNHVTLQPGEAIHLTAGNLHAYLRGSGIELMRASDNVVRGGLTVKEVDIDLLLDVVDPTPLAQPVMEVTDGRYPLPEAGVALLKLEAGDSHTAVGHELAVTIDGTTLYFSPGTPVYAETTTFVVTTL</sequence>
<dbReference type="InterPro" id="IPR046457">
    <property type="entry name" value="PMI_typeI_cat"/>
</dbReference>